<dbReference type="InterPro" id="IPR001789">
    <property type="entry name" value="Sig_transdc_resp-reg_receiver"/>
</dbReference>
<evidence type="ECO:0000256" key="2">
    <source>
        <dbReference type="ARBA" id="ARBA00023015"/>
    </source>
</evidence>
<proteinExistence type="predicted"/>
<evidence type="ECO:0000256" key="5">
    <source>
        <dbReference type="ARBA" id="ARBA00024867"/>
    </source>
</evidence>
<evidence type="ECO:0000313" key="11">
    <source>
        <dbReference type="Proteomes" id="UP000183975"/>
    </source>
</evidence>
<dbReference type="PROSITE" id="PS50110">
    <property type="entry name" value="RESPONSE_REGULATORY"/>
    <property type="match status" value="1"/>
</dbReference>
<keyword evidence="6" id="KW-0597">Phosphoprotein</keyword>
<protein>
    <recommendedName>
        <fullName evidence="1">Stage 0 sporulation protein A homolog</fullName>
    </recommendedName>
</protein>
<reference evidence="10 11" key="1">
    <citation type="submission" date="2016-11" db="EMBL/GenBank/DDBJ databases">
        <authorList>
            <person name="Jaros S."/>
            <person name="Januszkiewicz K."/>
            <person name="Wedrychowicz H."/>
        </authorList>
    </citation>
    <scope>NUCLEOTIDE SEQUENCE [LARGE SCALE GENOMIC DNA]</scope>
    <source>
        <strain evidence="10 11">DSM 14214</strain>
    </source>
</reference>
<name>A0A1M6MZ37_9FIRM</name>
<evidence type="ECO:0000256" key="6">
    <source>
        <dbReference type="PROSITE-ProRule" id="PRU00169"/>
    </source>
</evidence>
<feature type="domain" description="Response regulatory" evidence="8">
    <location>
        <begin position="2"/>
        <end position="115"/>
    </location>
</feature>
<dbReference type="PROSITE" id="PS51755">
    <property type="entry name" value="OMPR_PHOB"/>
    <property type="match status" value="1"/>
</dbReference>
<evidence type="ECO:0000259" key="9">
    <source>
        <dbReference type="PROSITE" id="PS51755"/>
    </source>
</evidence>
<evidence type="ECO:0000256" key="1">
    <source>
        <dbReference type="ARBA" id="ARBA00018672"/>
    </source>
</evidence>
<feature type="DNA-binding region" description="OmpR/PhoB-type" evidence="7">
    <location>
        <begin position="124"/>
        <end position="220"/>
    </location>
</feature>
<dbReference type="GO" id="GO:0000976">
    <property type="term" value="F:transcription cis-regulatory region binding"/>
    <property type="evidence" value="ECO:0007669"/>
    <property type="project" value="TreeGrafter"/>
</dbReference>
<evidence type="ECO:0000256" key="4">
    <source>
        <dbReference type="ARBA" id="ARBA00023163"/>
    </source>
</evidence>
<dbReference type="SUPFAM" id="SSF52172">
    <property type="entry name" value="CheY-like"/>
    <property type="match status" value="1"/>
</dbReference>
<dbReference type="SMART" id="SM00448">
    <property type="entry name" value="REC"/>
    <property type="match status" value="1"/>
</dbReference>
<dbReference type="OrthoDB" id="9790442at2"/>
<sequence length="220" mass="25162">MKIFIVEDEAAIREELIQMLQKYGYECEISDDFQNIGEKALSSKADLILLDINLPYQDGFQVCRYIRQKSNVPIIILTSRNTDFDELMGLNIGADDFVSKPYNGQVLLARIQKILARTYEVQSNTLLTHKGLTLNLLRATISHNGNEKELTKNELGILRLLMLNKGNIIPRDAIIDELWQSEEFIDENTLNVNVVRLRKKLAEIGLPDYLETKRGMGYSV</sequence>
<keyword evidence="3 7" id="KW-0238">DNA-binding</keyword>
<dbReference type="InterPro" id="IPR001867">
    <property type="entry name" value="OmpR/PhoB-type_DNA-bd"/>
</dbReference>
<feature type="modified residue" description="4-aspartylphosphate" evidence="6">
    <location>
        <position position="51"/>
    </location>
</feature>
<dbReference type="InterPro" id="IPR039420">
    <property type="entry name" value="WalR-like"/>
</dbReference>
<dbReference type="SMART" id="SM00862">
    <property type="entry name" value="Trans_reg_C"/>
    <property type="match status" value="1"/>
</dbReference>
<keyword evidence="11" id="KW-1185">Reference proteome</keyword>
<organism evidence="10 11">
    <name type="scientific">Anaerotignum lactatifermentans DSM 14214</name>
    <dbReference type="NCBI Taxonomy" id="1121323"/>
    <lineage>
        <taxon>Bacteria</taxon>
        <taxon>Bacillati</taxon>
        <taxon>Bacillota</taxon>
        <taxon>Clostridia</taxon>
        <taxon>Lachnospirales</taxon>
        <taxon>Anaerotignaceae</taxon>
        <taxon>Anaerotignum</taxon>
    </lineage>
</organism>
<dbReference type="GO" id="GO:0005829">
    <property type="term" value="C:cytosol"/>
    <property type="evidence" value="ECO:0007669"/>
    <property type="project" value="TreeGrafter"/>
</dbReference>
<keyword evidence="2" id="KW-0805">Transcription regulation</keyword>
<dbReference type="Gene3D" id="1.10.10.10">
    <property type="entry name" value="Winged helix-like DNA-binding domain superfamily/Winged helix DNA-binding domain"/>
    <property type="match status" value="1"/>
</dbReference>
<dbReference type="Proteomes" id="UP000183975">
    <property type="component" value="Unassembled WGS sequence"/>
</dbReference>
<dbReference type="InterPro" id="IPR011006">
    <property type="entry name" value="CheY-like_superfamily"/>
</dbReference>
<dbReference type="AlphaFoldDB" id="A0A1M6MZ37"/>
<keyword evidence="4" id="KW-0804">Transcription</keyword>
<dbReference type="EMBL" id="FRAH01000008">
    <property type="protein sequence ID" value="SHJ88757.1"/>
    <property type="molecule type" value="Genomic_DNA"/>
</dbReference>
<dbReference type="Gene3D" id="6.10.250.690">
    <property type="match status" value="1"/>
</dbReference>
<evidence type="ECO:0000313" key="10">
    <source>
        <dbReference type="EMBL" id="SHJ88757.1"/>
    </source>
</evidence>
<dbReference type="PANTHER" id="PTHR48111">
    <property type="entry name" value="REGULATOR OF RPOS"/>
    <property type="match status" value="1"/>
</dbReference>
<dbReference type="Pfam" id="PF00072">
    <property type="entry name" value="Response_reg"/>
    <property type="match status" value="1"/>
</dbReference>
<accession>A0A1M6MZ37</accession>
<comment type="function">
    <text evidence="5">May play the central regulatory role in sporulation. It may be an element of the effector pathway responsible for the activation of sporulation genes in response to nutritional stress. Spo0A may act in concert with spo0H (a sigma factor) to control the expression of some genes that are critical to the sporulation process.</text>
</comment>
<dbReference type="GO" id="GO:0000156">
    <property type="term" value="F:phosphorelay response regulator activity"/>
    <property type="evidence" value="ECO:0007669"/>
    <property type="project" value="TreeGrafter"/>
</dbReference>
<evidence type="ECO:0000256" key="3">
    <source>
        <dbReference type="ARBA" id="ARBA00023125"/>
    </source>
</evidence>
<dbReference type="GO" id="GO:0006355">
    <property type="term" value="P:regulation of DNA-templated transcription"/>
    <property type="evidence" value="ECO:0007669"/>
    <property type="project" value="InterPro"/>
</dbReference>
<dbReference type="Pfam" id="PF00486">
    <property type="entry name" value="Trans_reg_C"/>
    <property type="match status" value="1"/>
</dbReference>
<dbReference type="PANTHER" id="PTHR48111:SF43">
    <property type="entry name" value="STAGE 0 SPORULATION PROTEIN A HOMOLOG"/>
    <property type="match status" value="1"/>
</dbReference>
<dbReference type="RefSeq" id="WP_072849282.1">
    <property type="nucleotide sequence ID" value="NZ_FRAH01000008.1"/>
</dbReference>
<evidence type="ECO:0000256" key="7">
    <source>
        <dbReference type="PROSITE-ProRule" id="PRU01091"/>
    </source>
</evidence>
<evidence type="ECO:0000259" key="8">
    <source>
        <dbReference type="PROSITE" id="PS50110"/>
    </source>
</evidence>
<gene>
    <name evidence="10" type="ORF">SAMN02745138_00732</name>
</gene>
<dbReference type="Gene3D" id="3.40.50.2300">
    <property type="match status" value="1"/>
</dbReference>
<dbReference type="InterPro" id="IPR036388">
    <property type="entry name" value="WH-like_DNA-bd_sf"/>
</dbReference>
<dbReference type="CDD" id="cd00383">
    <property type="entry name" value="trans_reg_C"/>
    <property type="match status" value="1"/>
</dbReference>
<feature type="domain" description="OmpR/PhoB-type" evidence="9">
    <location>
        <begin position="124"/>
        <end position="220"/>
    </location>
</feature>
<dbReference type="GO" id="GO:0032993">
    <property type="term" value="C:protein-DNA complex"/>
    <property type="evidence" value="ECO:0007669"/>
    <property type="project" value="TreeGrafter"/>
</dbReference>